<keyword evidence="6" id="KW-0560">Oxidoreductase</keyword>
<accession>A0A4Q7U7J8</accession>
<keyword evidence="3" id="KW-0874">Quinone</keyword>
<evidence type="ECO:0000256" key="6">
    <source>
        <dbReference type="ARBA" id="ARBA00023002"/>
    </source>
</evidence>
<feature type="domain" description="FAD/NAD(P)-binding" evidence="7">
    <location>
        <begin position="5"/>
        <end position="107"/>
    </location>
</feature>
<evidence type="ECO:0000313" key="8">
    <source>
        <dbReference type="EMBL" id="RZT75448.1"/>
    </source>
</evidence>
<dbReference type="GO" id="GO:0070221">
    <property type="term" value="P:sulfide oxidation, using sulfide:quinone oxidoreductase"/>
    <property type="evidence" value="ECO:0007669"/>
    <property type="project" value="TreeGrafter"/>
</dbReference>
<dbReference type="Pfam" id="PF07992">
    <property type="entry name" value="Pyr_redox_2"/>
    <property type="match status" value="1"/>
</dbReference>
<dbReference type="RefSeq" id="WP_130295476.1">
    <property type="nucleotide sequence ID" value="NZ_SHKL01000002.1"/>
</dbReference>
<evidence type="ECO:0000313" key="9">
    <source>
        <dbReference type="Proteomes" id="UP000291591"/>
    </source>
</evidence>
<dbReference type="OrthoDB" id="3248171at2"/>
<comment type="caution">
    <text evidence="8">The sequence shown here is derived from an EMBL/GenBank/DDBJ whole genome shotgun (WGS) entry which is preliminary data.</text>
</comment>
<evidence type="ECO:0000256" key="1">
    <source>
        <dbReference type="ARBA" id="ARBA00001974"/>
    </source>
</evidence>
<dbReference type="Proteomes" id="UP000291591">
    <property type="component" value="Unassembled WGS sequence"/>
</dbReference>
<name>A0A4Q7U7J8_PSEST</name>
<dbReference type="GO" id="GO:0071949">
    <property type="term" value="F:FAD binding"/>
    <property type="evidence" value="ECO:0007669"/>
    <property type="project" value="TreeGrafter"/>
</dbReference>
<dbReference type="Gene3D" id="3.50.50.60">
    <property type="entry name" value="FAD/NAD(P)-binding domain"/>
    <property type="match status" value="2"/>
</dbReference>
<proteinExistence type="predicted"/>
<evidence type="ECO:0000259" key="7">
    <source>
        <dbReference type="Pfam" id="PF07992"/>
    </source>
</evidence>
<dbReference type="PANTHER" id="PTHR10632:SF2">
    <property type="entry name" value="SULFIDE:QUINONE OXIDOREDUCTASE, MITOCHONDRIAL"/>
    <property type="match status" value="1"/>
</dbReference>
<keyword evidence="4" id="KW-0274">FAD</keyword>
<dbReference type="GO" id="GO:0048038">
    <property type="term" value="F:quinone binding"/>
    <property type="evidence" value="ECO:0007669"/>
    <property type="project" value="UniProtKB-KW"/>
</dbReference>
<evidence type="ECO:0000256" key="4">
    <source>
        <dbReference type="ARBA" id="ARBA00022827"/>
    </source>
</evidence>
<dbReference type="GO" id="GO:0070224">
    <property type="term" value="F:sulfide:quinone oxidoreductase activity"/>
    <property type="evidence" value="ECO:0007669"/>
    <property type="project" value="TreeGrafter"/>
</dbReference>
<protein>
    <submittedName>
        <fullName evidence="8">Sulfide:quinone oxidoreductase</fullName>
    </submittedName>
</protein>
<keyword evidence="2" id="KW-0285">Flavoprotein</keyword>
<dbReference type="AlphaFoldDB" id="A0A4Q7U7J8"/>
<evidence type="ECO:0000256" key="3">
    <source>
        <dbReference type="ARBA" id="ARBA00022719"/>
    </source>
</evidence>
<dbReference type="EMBL" id="SHKL01000002">
    <property type="protein sequence ID" value="RZT75448.1"/>
    <property type="molecule type" value="Genomic_DNA"/>
</dbReference>
<keyword evidence="9" id="KW-1185">Reference proteome</keyword>
<keyword evidence="5" id="KW-0809">Transit peptide</keyword>
<organism evidence="8 9">
    <name type="scientific">Pseudonocardia sediminis</name>
    <dbReference type="NCBI Taxonomy" id="1397368"/>
    <lineage>
        <taxon>Bacteria</taxon>
        <taxon>Bacillati</taxon>
        <taxon>Actinomycetota</taxon>
        <taxon>Actinomycetes</taxon>
        <taxon>Pseudonocardiales</taxon>
        <taxon>Pseudonocardiaceae</taxon>
        <taxon>Pseudonocardia</taxon>
    </lineage>
</organism>
<dbReference type="PANTHER" id="PTHR10632">
    <property type="entry name" value="SULFIDE:QUINONE OXIDOREDUCTASE"/>
    <property type="match status" value="1"/>
</dbReference>
<reference evidence="8 9" key="1">
    <citation type="submission" date="2019-02" db="EMBL/GenBank/DDBJ databases">
        <title>Sequencing the genomes of 1000 actinobacteria strains.</title>
        <authorList>
            <person name="Klenk H.-P."/>
        </authorList>
    </citation>
    <scope>NUCLEOTIDE SEQUENCE [LARGE SCALE GENOMIC DNA]</scope>
    <source>
        <strain evidence="8 9">DSM 45779</strain>
    </source>
</reference>
<comment type="cofactor">
    <cofactor evidence="1">
        <name>FAD</name>
        <dbReference type="ChEBI" id="CHEBI:57692"/>
    </cofactor>
</comment>
<sequence length="398" mass="43325">MARHRIVIVGGGSAGISVAARLRRSGEGDVAVIDPAATHYYQPLWTLVGGGCAPVEESAKPQSAVMPKGVNWIRRAAVSVDPDARTVELDDGSSVGYEYLVMCPGIQLDWGKITGLGQTLGRDGVSSNYQYELAPAMWKFIRETRSGTAVFTMPAGPIKCAGAPQKIAYLAADYWRQEGVLDKIDIHLVLPTPGMFGVKEFAQILDGVARRYGINVHLQSEATSVNADKREVTIVDHANGDTTQTLNYDVMHVVPPQSAPDWVKKTSLADPASPAGYVEIDKHTMQHARYPEVFALGDAGSSPNSKTGAAIRKQAPVVATNLTDVMAGREPSARYEGYASCPLTTSRRTLLLAEFDYSMTPKPSIPKINTIKERRDMWYLKRHGLPALYWNLMLRGLA</sequence>
<dbReference type="SUPFAM" id="SSF51905">
    <property type="entry name" value="FAD/NAD(P)-binding domain"/>
    <property type="match status" value="2"/>
</dbReference>
<evidence type="ECO:0000256" key="5">
    <source>
        <dbReference type="ARBA" id="ARBA00022946"/>
    </source>
</evidence>
<dbReference type="InterPro" id="IPR015904">
    <property type="entry name" value="Sulphide_quinone_reductase"/>
</dbReference>
<gene>
    <name evidence="8" type="ORF">EV383_6188</name>
</gene>
<evidence type="ECO:0000256" key="2">
    <source>
        <dbReference type="ARBA" id="ARBA00022630"/>
    </source>
</evidence>
<dbReference type="InterPro" id="IPR023753">
    <property type="entry name" value="FAD/NAD-binding_dom"/>
</dbReference>
<dbReference type="FunFam" id="3.50.50.60:FF:000034">
    <property type="entry name" value="sulfide:quinone oxidoreductase, mitochondrial"/>
    <property type="match status" value="1"/>
</dbReference>
<dbReference type="InterPro" id="IPR036188">
    <property type="entry name" value="FAD/NAD-bd_sf"/>
</dbReference>